<comment type="subcellular location">
    <subcellularLocation>
        <location evidence="1">Cell membrane</location>
        <topology evidence="1">Multi-pass membrane protein</topology>
    </subcellularLocation>
</comment>
<keyword evidence="6 7" id="KW-0472">Membrane</keyword>
<feature type="transmembrane region" description="Helical" evidence="7">
    <location>
        <begin position="35"/>
        <end position="52"/>
    </location>
</feature>
<dbReference type="Pfam" id="PF03601">
    <property type="entry name" value="Cons_hypoth698"/>
    <property type="match status" value="1"/>
</dbReference>
<dbReference type="AlphaFoldDB" id="A0A4P6EBJ5"/>
<dbReference type="EMBL" id="CP035494">
    <property type="protein sequence ID" value="QAY59545.1"/>
    <property type="molecule type" value="Genomic_DNA"/>
</dbReference>
<feature type="transmembrane region" description="Helical" evidence="7">
    <location>
        <begin position="185"/>
        <end position="203"/>
    </location>
</feature>
<dbReference type="KEGG" id="mprt:ET475_05800"/>
<gene>
    <name evidence="8" type="ORF">ET475_05800</name>
</gene>
<keyword evidence="4 7" id="KW-0812">Transmembrane</keyword>
<dbReference type="GO" id="GO:0005886">
    <property type="term" value="C:plasma membrane"/>
    <property type="evidence" value="ECO:0007669"/>
    <property type="project" value="UniProtKB-SubCell"/>
</dbReference>
<name>A0A4P6EBJ5_9MICO</name>
<keyword evidence="9" id="KW-1185">Reference proteome</keyword>
<evidence type="ECO:0000256" key="4">
    <source>
        <dbReference type="ARBA" id="ARBA00022692"/>
    </source>
</evidence>
<reference evidence="8 9" key="1">
    <citation type="submission" date="2019-01" db="EMBL/GenBank/DDBJ databases">
        <title>Genome sequencing of strain DFW100M-13.</title>
        <authorList>
            <person name="Heo J."/>
            <person name="Kim S.-J."/>
            <person name="Kim J.-S."/>
            <person name="Hong S.-B."/>
            <person name="Kwon S.-W."/>
        </authorList>
    </citation>
    <scope>NUCLEOTIDE SEQUENCE [LARGE SCALE GENOMIC DNA]</scope>
    <source>
        <strain evidence="8 9">DFW100M-13</strain>
    </source>
</reference>
<comment type="similarity">
    <text evidence="2">Belongs to the UPF0324 family.</text>
</comment>
<dbReference type="Proteomes" id="UP000293995">
    <property type="component" value="Chromosome"/>
</dbReference>
<feature type="transmembrane region" description="Helical" evidence="7">
    <location>
        <begin position="128"/>
        <end position="149"/>
    </location>
</feature>
<keyword evidence="3" id="KW-1003">Cell membrane</keyword>
<dbReference type="RefSeq" id="WP_129387075.1">
    <property type="nucleotide sequence ID" value="NZ_CP035494.1"/>
</dbReference>
<sequence length="381" mass="39702">MSQSAIATASTGKGASELEALAETDPFRSRNPLEYVPGILLLLAVGLLGKYCEKWWLAIAAAQGWKVPDIEYVLWAIVIGLIITNVFGLHKIFRPGVATFEFWLKSGIVLLGARFVIGDVAKLGGTSLIQILVDMTLAGTIIILVARALGLSGKLGSLLAIGTSICGVSAIIAARGAIRARNSEVGYAIAAILTLGAVGLFVLPPLGHAIGLSDHEFGLWAGLAVDNTAETTATGYAFSDAAGDLAVLVKSVRNSLIGFVVLGFALFWSSRGQADKIAPGVAPKIAFIWAKFPKFVLGFLAVSLLVTIGAFSDAQVANLGALSKWAFLLTFAGVGLSTDIRTLVRTGWRPLVVAVVGLASVAVISLGLVLFTSRVLGWTGS</sequence>
<protein>
    <submittedName>
        <fullName evidence="8">YeiH family protein</fullName>
    </submittedName>
</protein>
<evidence type="ECO:0000256" key="5">
    <source>
        <dbReference type="ARBA" id="ARBA00022989"/>
    </source>
</evidence>
<evidence type="ECO:0000256" key="2">
    <source>
        <dbReference type="ARBA" id="ARBA00007977"/>
    </source>
</evidence>
<evidence type="ECO:0000256" key="6">
    <source>
        <dbReference type="ARBA" id="ARBA00023136"/>
    </source>
</evidence>
<feature type="transmembrane region" description="Helical" evidence="7">
    <location>
        <begin position="155"/>
        <end position="173"/>
    </location>
</feature>
<dbReference type="PANTHER" id="PTHR30106">
    <property type="entry name" value="INNER MEMBRANE PROTEIN YEIH-RELATED"/>
    <property type="match status" value="1"/>
</dbReference>
<evidence type="ECO:0000313" key="8">
    <source>
        <dbReference type="EMBL" id="QAY59545.1"/>
    </source>
</evidence>
<proteinExistence type="inferred from homology"/>
<feature type="transmembrane region" description="Helical" evidence="7">
    <location>
        <begin position="295"/>
        <end position="312"/>
    </location>
</feature>
<organism evidence="8 9">
    <name type="scientific">Microbacterium protaetiae</name>
    <dbReference type="NCBI Taxonomy" id="2509458"/>
    <lineage>
        <taxon>Bacteria</taxon>
        <taxon>Bacillati</taxon>
        <taxon>Actinomycetota</taxon>
        <taxon>Actinomycetes</taxon>
        <taxon>Micrococcales</taxon>
        <taxon>Microbacteriaceae</taxon>
        <taxon>Microbacterium</taxon>
    </lineage>
</organism>
<feature type="transmembrane region" description="Helical" evidence="7">
    <location>
        <begin position="256"/>
        <end position="274"/>
    </location>
</feature>
<feature type="transmembrane region" description="Helical" evidence="7">
    <location>
        <begin position="351"/>
        <end position="371"/>
    </location>
</feature>
<dbReference type="PANTHER" id="PTHR30106:SF1">
    <property type="entry name" value="UPF0324 MEMBRANE PROTEIN FN0533"/>
    <property type="match status" value="1"/>
</dbReference>
<evidence type="ECO:0000256" key="1">
    <source>
        <dbReference type="ARBA" id="ARBA00004651"/>
    </source>
</evidence>
<keyword evidence="5 7" id="KW-1133">Transmembrane helix</keyword>
<feature type="transmembrane region" description="Helical" evidence="7">
    <location>
        <begin position="72"/>
        <end position="90"/>
    </location>
</feature>
<evidence type="ECO:0000313" key="9">
    <source>
        <dbReference type="Proteomes" id="UP000293995"/>
    </source>
</evidence>
<accession>A0A4P6EBJ5</accession>
<dbReference type="InterPro" id="IPR018383">
    <property type="entry name" value="UPF0324_pro"/>
</dbReference>
<evidence type="ECO:0000256" key="3">
    <source>
        <dbReference type="ARBA" id="ARBA00022475"/>
    </source>
</evidence>
<evidence type="ECO:0000256" key="7">
    <source>
        <dbReference type="SAM" id="Phobius"/>
    </source>
</evidence>
<feature type="transmembrane region" description="Helical" evidence="7">
    <location>
        <begin position="324"/>
        <end position="344"/>
    </location>
</feature>
<dbReference type="OrthoDB" id="9766798at2"/>